<dbReference type="RefSeq" id="WP_115812979.1">
    <property type="nucleotide sequence ID" value="NZ_QREI01000012.1"/>
</dbReference>
<proteinExistence type="predicted"/>
<reference evidence="1 2" key="1">
    <citation type="submission" date="2018-07" db="EMBL/GenBank/DDBJ databases">
        <title>Genomic Encyclopedia of Type Strains, Phase III (KMG-III): the genomes of soil and plant-associated and newly described type strains.</title>
        <authorList>
            <person name="Whitman W."/>
        </authorList>
    </citation>
    <scope>NUCLEOTIDE SEQUENCE [LARGE SCALE GENOMIC DNA]</scope>
    <source>
        <strain evidence="1 2">CECT 7948</strain>
    </source>
</reference>
<dbReference type="AlphaFoldDB" id="A0A3D9LJV6"/>
<protein>
    <submittedName>
        <fullName evidence="1">Uncharacterized protein</fullName>
    </submittedName>
</protein>
<dbReference type="Pfam" id="PF18616">
    <property type="entry name" value="CdiI_3"/>
    <property type="match status" value="1"/>
</dbReference>
<name>A0A3D9LJV6_9FLAO</name>
<dbReference type="OrthoDB" id="4829274at2"/>
<keyword evidence="2" id="KW-1185">Reference proteome</keyword>
<comment type="caution">
    <text evidence="1">The sequence shown here is derived from an EMBL/GenBank/DDBJ whole genome shotgun (WGS) entry which is preliminary data.</text>
</comment>
<accession>A0A3D9LJV6</accession>
<gene>
    <name evidence="1" type="ORF">DFQ09_11216</name>
</gene>
<dbReference type="EMBL" id="QREI01000012">
    <property type="protein sequence ID" value="REE07669.1"/>
    <property type="molecule type" value="Genomic_DNA"/>
</dbReference>
<dbReference type="Proteomes" id="UP000256919">
    <property type="component" value="Unassembled WGS sequence"/>
</dbReference>
<organism evidence="1 2">
    <name type="scientific">Winogradskyella pacifica</name>
    <dbReference type="NCBI Taxonomy" id="664642"/>
    <lineage>
        <taxon>Bacteria</taxon>
        <taxon>Pseudomonadati</taxon>
        <taxon>Bacteroidota</taxon>
        <taxon>Flavobacteriia</taxon>
        <taxon>Flavobacteriales</taxon>
        <taxon>Flavobacteriaceae</taxon>
        <taxon>Winogradskyella</taxon>
    </lineage>
</organism>
<sequence length="133" mass="15687">MQSKSIEQLENDYWKEQSEFPTNLIKRCFEYRKIKVSELTIEQIRLLISQKIGIEFLIGIALEKLEQNIIVEGDLYEGDLLDSVSKVPTEFWNKNSTEFLNFKNIFESNKEKILSELGEKEYNRISERIKASC</sequence>
<dbReference type="InterPro" id="IPR040547">
    <property type="entry name" value="CdiI"/>
</dbReference>
<evidence type="ECO:0000313" key="2">
    <source>
        <dbReference type="Proteomes" id="UP000256919"/>
    </source>
</evidence>
<evidence type="ECO:0000313" key="1">
    <source>
        <dbReference type="EMBL" id="REE07669.1"/>
    </source>
</evidence>
<dbReference type="CDD" id="cd20691">
    <property type="entry name" value="CdiI_EC536-like"/>
    <property type="match status" value="1"/>
</dbReference>